<feature type="transmembrane region" description="Helical" evidence="1">
    <location>
        <begin position="81"/>
        <end position="104"/>
    </location>
</feature>
<evidence type="ECO:0008006" key="4">
    <source>
        <dbReference type="Google" id="ProtNLM"/>
    </source>
</evidence>
<dbReference type="RefSeq" id="WP_379526274.1">
    <property type="nucleotide sequence ID" value="NZ_JBHSBI010000001.1"/>
</dbReference>
<keyword evidence="1" id="KW-0812">Transmembrane</keyword>
<dbReference type="Proteomes" id="UP001595851">
    <property type="component" value="Unassembled WGS sequence"/>
</dbReference>
<keyword evidence="3" id="KW-1185">Reference proteome</keyword>
<keyword evidence="1" id="KW-1133">Transmembrane helix</keyword>
<dbReference type="EMBL" id="JBHSBI010000001">
    <property type="protein sequence ID" value="MFC4006115.1"/>
    <property type="molecule type" value="Genomic_DNA"/>
</dbReference>
<reference evidence="3" key="1">
    <citation type="journal article" date="2019" name="Int. J. Syst. Evol. Microbiol.">
        <title>The Global Catalogue of Microorganisms (GCM) 10K type strain sequencing project: providing services to taxonomists for standard genome sequencing and annotation.</title>
        <authorList>
            <consortium name="The Broad Institute Genomics Platform"/>
            <consortium name="The Broad Institute Genome Sequencing Center for Infectious Disease"/>
            <person name="Wu L."/>
            <person name="Ma J."/>
        </authorList>
    </citation>
    <scope>NUCLEOTIDE SEQUENCE [LARGE SCALE GENOMIC DNA]</scope>
    <source>
        <strain evidence="3">TBRC 1276</strain>
    </source>
</reference>
<keyword evidence="1" id="KW-0472">Membrane</keyword>
<proteinExistence type="predicted"/>
<gene>
    <name evidence="2" type="ORF">ACFOY2_02705</name>
</gene>
<feature type="transmembrane region" description="Helical" evidence="1">
    <location>
        <begin position="153"/>
        <end position="171"/>
    </location>
</feature>
<comment type="caution">
    <text evidence="2">The sequence shown here is derived from an EMBL/GenBank/DDBJ whole genome shotgun (WGS) entry which is preliminary data.</text>
</comment>
<feature type="transmembrane region" description="Helical" evidence="1">
    <location>
        <begin position="7"/>
        <end position="26"/>
    </location>
</feature>
<feature type="transmembrane region" description="Helical" evidence="1">
    <location>
        <begin position="124"/>
        <end position="146"/>
    </location>
</feature>
<evidence type="ECO:0000256" key="1">
    <source>
        <dbReference type="SAM" id="Phobius"/>
    </source>
</evidence>
<accession>A0ABV8FYQ8</accession>
<organism evidence="2 3">
    <name type="scientific">Nonomuraea purpurea</name>
    <dbReference type="NCBI Taxonomy" id="1849276"/>
    <lineage>
        <taxon>Bacteria</taxon>
        <taxon>Bacillati</taxon>
        <taxon>Actinomycetota</taxon>
        <taxon>Actinomycetes</taxon>
        <taxon>Streptosporangiales</taxon>
        <taxon>Streptosporangiaceae</taxon>
        <taxon>Nonomuraea</taxon>
    </lineage>
</organism>
<evidence type="ECO:0000313" key="2">
    <source>
        <dbReference type="EMBL" id="MFC4006115.1"/>
    </source>
</evidence>
<name>A0ABV8FYQ8_9ACTN</name>
<feature type="transmembrane region" description="Helical" evidence="1">
    <location>
        <begin position="38"/>
        <end position="60"/>
    </location>
</feature>
<feature type="transmembrane region" description="Helical" evidence="1">
    <location>
        <begin position="177"/>
        <end position="195"/>
    </location>
</feature>
<protein>
    <recommendedName>
        <fullName evidence="4">DUF4386 family protein</fullName>
    </recommendedName>
</protein>
<evidence type="ECO:0000313" key="3">
    <source>
        <dbReference type="Proteomes" id="UP001595851"/>
    </source>
</evidence>
<sequence length="217" mass="21897">MNTTNRLARISFTAGPAALLCGWLLMGPVSGEAVPSPWWVAANAAWLAGFLMLGVMTVALRGMARPVTGGRRVVVDTATGIALLGLAANLAQCAIAVYAAFAATGADGMRTLLDQVRGYPGVEVSLYTAGPQLLYPALVALAVMLAVLGRVTVVSVAVTAAGVVVLMAGMAQAGQDSALAGVGIALMWLGMLLLGRGTSSSPRNPGLGLPGSVVNPR</sequence>